<dbReference type="Pfam" id="PF00011">
    <property type="entry name" value="HSP20"/>
    <property type="match status" value="1"/>
</dbReference>
<proteinExistence type="inferred from homology"/>
<dbReference type="Gene3D" id="2.60.40.790">
    <property type="match status" value="1"/>
</dbReference>
<dbReference type="Proteomes" id="UP001234495">
    <property type="component" value="Unassembled WGS sequence"/>
</dbReference>
<dbReference type="PROSITE" id="PS01031">
    <property type="entry name" value="SHSP"/>
    <property type="match status" value="1"/>
</dbReference>
<dbReference type="RefSeq" id="WP_307338456.1">
    <property type="nucleotide sequence ID" value="NZ_JAUSUD010000004.1"/>
</dbReference>
<reference evidence="4 5" key="1">
    <citation type="submission" date="2023-07" db="EMBL/GenBank/DDBJ databases">
        <title>Genomic Encyclopedia of Type Strains, Phase IV (KMG-IV): sequencing the most valuable type-strain genomes for metagenomic binning, comparative biology and taxonomic classification.</title>
        <authorList>
            <person name="Goeker M."/>
        </authorList>
    </citation>
    <scope>NUCLEOTIDE SEQUENCE [LARGE SCALE GENOMIC DNA]</scope>
    <source>
        <strain evidence="4 5">DSM 29005</strain>
    </source>
</reference>
<dbReference type="EMBL" id="JAUSUD010000004">
    <property type="protein sequence ID" value="MDQ0229924.1"/>
    <property type="molecule type" value="Genomic_DNA"/>
</dbReference>
<dbReference type="SUPFAM" id="SSF49764">
    <property type="entry name" value="HSP20-like chaperones"/>
    <property type="match status" value="1"/>
</dbReference>
<protein>
    <submittedName>
        <fullName evidence="4">HSP20 family molecular chaperone IbpA</fullName>
    </submittedName>
</protein>
<sequence>MNKKKNPLSINGIEEWMEQFFIDPFTTLLDEQTFRIDLFETNDEYIIEAEVGDIPKEDIQIETKAEKVTIYIEQNSTDNDKQLETGNCKRTIILPYQIDNNKINATLSNGLLEVRISKHHYVTNQTKSIWIEIEK</sequence>
<comment type="caution">
    <text evidence="4">The sequence shown here is derived from an EMBL/GenBank/DDBJ whole genome shotgun (WGS) entry which is preliminary data.</text>
</comment>
<comment type="similarity">
    <text evidence="1 2">Belongs to the small heat shock protein (HSP20) family.</text>
</comment>
<accession>A0ABT9ZDB5</accession>
<dbReference type="InterPro" id="IPR008978">
    <property type="entry name" value="HSP20-like_chaperone"/>
</dbReference>
<evidence type="ECO:0000256" key="2">
    <source>
        <dbReference type="RuleBase" id="RU003616"/>
    </source>
</evidence>
<evidence type="ECO:0000313" key="5">
    <source>
        <dbReference type="Proteomes" id="UP001234495"/>
    </source>
</evidence>
<dbReference type="CDD" id="cd06464">
    <property type="entry name" value="ACD_sHsps-like"/>
    <property type="match status" value="1"/>
</dbReference>
<name>A0ABT9ZDB5_9BACI</name>
<gene>
    <name evidence="4" type="ORF">J2S19_001176</name>
</gene>
<evidence type="ECO:0000256" key="1">
    <source>
        <dbReference type="PROSITE-ProRule" id="PRU00285"/>
    </source>
</evidence>
<keyword evidence="5" id="KW-1185">Reference proteome</keyword>
<evidence type="ECO:0000259" key="3">
    <source>
        <dbReference type="PROSITE" id="PS01031"/>
    </source>
</evidence>
<organism evidence="4 5">
    <name type="scientific">Metabacillus malikii</name>
    <dbReference type="NCBI Taxonomy" id="1504265"/>
    <lineage>
        <taxon>Bacteria</taxon>
        <taxon>Bacillati</taxon>
        <taxon>Bacillota</taxon>
        <taxon>Bacilli</taxon>
        <taxon>Bacillales</taxon>
        <taxon>Bacillaceae</taxon>
        <taxon>Metabacillus</taxon>
    </lineage>
</organism>
<feature type="domain" description="SHSP" evidence="3">
    <location>
        <begin position="27"/>
        <end position="134"/>
    </location>
</feature>
<evidence type="ECO:0000313" key="4">
    <source>
        <dbReference type="EMBL" id="MDQ0229924.1"/>
    </source>
</evidence>
<dbReference type="InterPro" id="IPR002068">
    <property type="entry name" value="A-crystallin/Hsp20_dom"/>
</dbReference>